<reference evidence="1" key="2">
    <citation type="journal article" date="2015" name="Fish Shellfish Immunol.">
        <title>Early steps in the European eel (Anguilla anguilla)-Vibrio vulnificus interaction in the gills: Role of the RtxA13 toxin.</title>
        <authorList>
            <person name="Callol A."/>
            <person name="Pajuelo D."/>
            <person name="Ebbesson L."/>
            <person name="Teles M."/>
            <person name="MacKenzie S."/>
            <person name="Amaro C."/>
        </authorList>
    </citation>
    <scope>NUCLEOTIDE SEQUENCE</scope>
</reference>
<proteinExistence type="predicted"/>
<organism evidence="1">
    <name type="scientific">Anguilla anguilla</name>
    <name type="common">European freshwater eel</name>
    <name type="synonym">Muraena anguilla</name>
    <dbReference type="NCBI Taxonomy" id="7936"/>
    <lineage>
        <taxon>Eukaryota</taxon>
        <taxon>Metazoa</taxon>
        <taxon>Chordata</taxon>
        <taxon>Craniata</taxon>
        <taxon>Vertebrata</taxon>
        <taxon>Euteleostomi</taxon>
        <taxon>Actinopterygii</taxon>
        <taxon>Neopterygii</taxon>
        <taxon>Teleostei</taxon>
        <taxon>Anguilliformes</taxon>
        <taxon>Anguillidae</taxon>
        <taxon>Anguilla</taxon>
    </lineage>
</organism>
<sequence>MWLKNMKKQTGQTFLATSGKFHNCSPFGDNGFHCGSFDFITLFRLIYFNNFFIVCSGISFDRSIVDL</sequence>
<name>A0A0E9WZN9_ANGAN</name>
<accession>A0A0E9WZN9</accession>
<protein>
    <submittedName>
        <fullName evidence="1">Uncharacterized protein</fullName>
    </submittedName>
</protein>
<evidence type="ECO:0000313" key="1">
    <source>
        <dbReference type="EMBL" id="JAH95681.1"/>
    </source>
</evidence>
<dbReference type="AlphaFoldDB" id="A0A0E9WZN9"/>
<reference evidence="1" key="1">
    <citation type="submission" date="2014-11" db="EMBL/GenBank/DDBJ databases">
        <authorList>
            <person name="Amaro Gonzalez C."/>
        </authorList>
    </citation>
    <scope>NUCLEOTIDE SEQUENCE</scope>
</reference>
<dbReference type="EMBL" id="GBXM01012896">
    <property type="protein sequence ID" value="JAH95681.1"/>
    <property type="molecule type" value="Transcribed_RNA"/>
</dbReference>